<keyword evidence="6" id="KW-1185">Reference proteome</keyword>
<evidence type="ECO:0000256" key="1">
    <source>
        <dbReference type="ARBA" id="ARBA00023054"/>
    </source>
</evidence>
<dbReference type="PANTHER" id="PTHR21694">
    <property type="entry name" value="COILED-COIL DOMAIN-CONTAINING PROTEIN 63"/>
    <property type="match status" value="1"/>
</dbReference>
<evidence type="ECO:0000313" key="6">
    <source>
        <dbReference type="Proteomes" id="UP000275846"/>
    </source>
</evidence>
<dbReference type="Proteomes" id="UP000275846">
    <property type="component" value="Unassembled WGS sequence"/>
</dbReference>
<dbReference type="EMBL" id="UYSU01032666">
    <property type="protein sequence ID" value="VDL90222.1"/>
    <property type="molecule type" value="Genomic_DNA"/>
</dbReference>
<dbReference type="InterPro" id="IPR049258">
    <property type="entry name" value="ODAD1_CC"/>
</dbReference>
<name>A0A3P7BV94_SCHSO</name>
<organism evidence="5 6">
    <name type="scientific">Schistocephalus solidus</name>
    <name type="common">Tapeworm</name>
    <dbReference type="NCBI Taxonomy" id="70667"/>
    <lineage>
        <taxon>Eukaryota</taxon>
        <taxon>Metazoa</taxon>
        <taxon>Spiralia</taxon>
        <taxon>Lophotrochozoa</taxon>
        <taxon>Platyhelminthes</taxon>
        <taxon>Cestoda</taxon>
        <taxon>Eucestoda</taxon>
        <taxon>Diphyllobothriidea</taxon>
        <taxon>Diphyllobothriidae</taxon>
        <taxon>Schistocephalus</taxon>
    </lineage>
</organism>
<sequence length="446" mass="51360">MEAERDGIMEQINAVDSKANQNRDQRTCEDLANFAENKDWLQQQISQEKAKHIELDAKTKELEKHLWNLIHTAGSTKSAQEAMDKLRRKQTSLEGRLVHALKTYNEALGKNMALRAEIDTLRMERGRFDLIYRKLDVTLTKMRTEINRLTQITTQAYDQREEAAQRIQALTEKAEKDNQQHNIEMKELVRLIDHDRKLKEFMKIKAAERQEDPQLTAWKAKRAVEAEEKRVEVEASIKRYEHAFERMLKLTNETSIDNIVGSYLRQEDRNFALFNYVSEINGQIEELVNENESLAKQITDYREWMTEAIGKKRAELGTLHEQNDVTNSVKEKVLAKLEKTKATLEEMAQMVEELAQGLACDRTQLTRRLAANPKVTIETLLDYLILIENRINEMLLVRQFLAQNDSDAPFISKAILIGGNLSAPGSSPPTIIPPNVHTDFEESTSG</sequence>
<dbReference type="PANTHER" id="PTHR21694:SF18">
    <property type="entry name" value="COILED-COIL DOMAIN-CONTAINING PROTEIN 63"/>
    <property type="match status" value="1"/>
</dbReference>
<evidence type="ECO:0000259" key="4">
    <source>
        <dbReference type="Pfam" id="PF21773"/>
    </source>
</evidence>
<feature type="domain" description="ODAD1 central coiled coil region" evidence="4">
    <location>
        <begin position="88"/>
        <end position="369"/>
    </location>
</feature>
<protein>
    <recommendedName>
        <fullName evidence="4">ODAD1 central coiled coil region domain-containing protein</fullName>
    </recommendedName>
</protein>
<dbReference type="OrthoDB" id="6766775at2759"/>
<dbReference type="AlphaFoldDB" id="A0A3P7BV94"/>
<proteinExistence type="predicted"/>
<feature type="region of interest" description="Disordered" evidence="3">
    <location>
        <begin position="426"/>
        <end position="446"/>
    </location>
</feature>
<gene>
    <name evidence="5" type="ORF">SSLN_LOCUS3837</name>
</gene>
<feature type="coiled-coil region" evidence="2">
    <location>
        <begin position="160"/>
        <end position="191"/>
    </location>
</feature>
<accession>A0A3P7BV94</accession>
<dbReference type="InterPro" id="IPR051876">
    <property type="entry name" value="ODA-DC/CCD"/>
</dbReference>
<evidence type="ECO:0000256" key="3">
    <source>
        <dbReference type="SAM" id="MobiDB-lite"/>
    </source>
</evidence>
<reference evidence="5 6" key="1">
    <citation type="submission" date="2018-11" db="EMBL/GenBank/DDBJ databases">
        <authorList>
            <consortium name="Pathogen Informatics"/>
        </authorList>
    </citation>
    <scope>NUCLEOTIDE SEQUENCE [LARGE SCALE GENOMIC DNA]</scope>
    <source>
        <strain evidence="5 6">NST_G2</strain>
    </source>
</reference>
<evidence type="ECO:0000256" key="2">
    <source>
        <dbReference type="SAM" id="Coils"/>
    </source>
</evidence>
<keyword evidence="1 2" id="KW-0175">Coiled coil</keyword>
<feature type="coiled-coil region" evidence="2">
    <location>
        <begin position="327"/>
        <end position="357"/>
    </location>
</feature>
<evidence type="ECO:0000313" key="5">
    <source>
        <dbReference type="EMBL" id="VDL90222.1"/>
    </source>
</evidence>
<dbReference type="STRING" id="70667.A0A3P7BV94"/>
<dbReference type="Pfam" id="PF21773">
    <property type="entry name" value="ODAD1_CC"/>
    <property type="match status" value="1"/>
</dbReference>